<feature type="region of interest" description="Disordered" evidence="1">
    <location>
        <begin position="1"/>
        <end position="52"/>
    </location>
</feature>
<dbReference type="OrthoDB" id="1456962at2759"/>
<dbReference type="InterPro" id="IPR004252">
    <property type="entry name" value="Probable_transposase_24"/>
</dbReference>
<accession>A0A2Z6P5S2</accession>
<feature type="compositionally biased region" description="Basic and acidic residues" evidence="1">
    <location>
        <begin position="1"/>
        <end position="28"/>
    </location>
</feature>
<dbReference type="Pfam" id="PF03004">
    <property type="entry name" value="Transposase_24"/>
    <property type="match status" value="1"/>
</dbReference>
<evidence type="ECO:0000313" key="2">
    <source>
        <dbReference type="EMBL" id="GAU51744.1"/>
    </source>
</evidence>
<evidence type="ECO:0000256" key="1">
    <source>
        <dbReference type="SAM" id="MobiDB-lite"/>
    </source>
</evidence>
<feature type="compositionally biased region" description="Polar residues" evidence="1">
    <location>
        <begin position="38"/>
        <end position="52"/>
    </location>
</feature>
<dbReference type="Proteomes" id="UP000242715">
    <property type="component" value="Unassembled WGS sequence"/>
</dbReference>
<gene>
    <name evidence="2" type="ORF">TSUD_137390</name>
</gene>
<dbReference type="AlphaFoldDB" id="A0A2Z6P5S2"/>
<organism evidence="2 3">
    <name type="scientific">Trifolium subterraneum</name>
    <name type="common">Subterranean clover</name>
    <dbReference type="NCBI Taxonomy" id="3900"/>
    <lineage>
        <taxon>Eukaryota</taxon>
        <taxon>Viridiplantae</taxon>
        <taxon>Streptophyta</taxon>
        <taxon>Embryophyta</taxon>
        <taxon>Tracheophyta</taxon>
        <taxon>Spermatophyta</taxon>
        <taxon>Magnoliopsida</taxon>
        <taxon>eudicotyledons</taxon>
        <taxon>Gunneridae</taxon>
        <taxon>Pentapetalae</taxon>
        <taxon>rosids</taxon>
        <taxon>fabids</taxon>
        <taxon>Fabales</taxon>
        <taxon>Fabaceae</taxon>
        <taxon>Papilionoideae</taxon>
        <taxon>50 kb inversion clade</taxon>
        <taxon>NPAAA clade</taxon>
        <taxon>Hologalegina</taxon>
        <taxon>IRL clade</taxon>
        <taxon>Trifolieae</taxon>
        <taxon>Trifolium</taxon>
    </lineage>
</organism>
<dbReference type="EMBL" id="DF975480">
    <property type="protein sequence ID" value="GAU51744.1"/>
    <property type="molecule type" value="Genomic_DNA"/>
</dbReference>
<proteinExistence type="predicted"/>
<keyword evidence="3" id="KW-1185">Reference proteome</keyword>
<sequence length="155" mass="17768">MEPNRERSFDGEKRSGEQESDGGGEHCGDWNGRMVKAPSSQVATPAHTQPPIQTTAPEAFRFVPTPGFTLPHQFQQGDVAAAAIRRVIEKKFPNNITCYSDIKTPKERRTWFKRFRATKLGRPVHPDELFVVTHKKKNGEWVDRRSERTHAEYHD</sequence>
<protein>
    <submittedName>
        <fullName evidence="2">Uncharacterized protein</fullName>
    </submittedName>
</protein>
<name>A0A2Z6P5S2_TRISU</name>
<evidence type="ECO:0000313" key="3">
    <source>
        <dbReference type="Proteomes" id="UP000242715"/>
    </source>
</evidence>
<reference evidence="3" key="1">
    <citation type="journal article" date="2017" name="Front. Plant Sci.">
        <title>Climate Clever Clovers: New Paradigm to Reduce the Environmental Footprint of Ruminants by Breeding Low Methanogenic Forages Utilizing Haplotype Variation.</title>
        <authorList>
            <person name="Kaur P."/>
            <person name="Appels R."/>
            <person name="Bayer P.E."/>
            <person name="Keeble-Gagnere G."/>
            <person name="Wang J."/>
            <person name="Hirakawa H."/>
            <person name="Shirasawa K."/>
            <person name="Vercoe P."/>
            <person name="Stefanova K."/>
            <person name="Durmic Z."/>
            <person name="Nichols P."/>
            <person name="Revell C."/>
            <person name="Isobe S.N."/>
            <person name="Edwards D."/>
            <person name="Erskine W."/>
        </authorList>
    </citation>
    <scope>NUCLEOTIDE SEQUENCE [LARGE SCALE GENOMIC DNA]</scope>
    <source>
        <strain evidence="3">cv. Daliak</strain>
    </source>
</reference>